<feature type="transmembrane region" description="Helical" evidence="1">
    <location>
        <begin position="276"/>
        <end position="296"/>
    </location>
</feature>
<keyword evidence="1" id="KW-0472">Membrane</keyword>
<reference evidence="2 3" key="1">
    <citation type="journal article" date="2015" name="Nature">
        <title>rRNA introns, odd ribosomes, and small enigmatic genomes across a large radiation of phyla.</title>
        <authorList>
            <person name="Brown C.T."/>
            <person name="Hug L.A."/>
            <person name="Thomas B.C."/>
            <person name="Sharon I."/>
            <person name="Castelle C.J."/>
            <person name="Singh A."/>
            <person name="Wilkins M.J."/>
            <person name="Williams K.H."/>
            <person name="Banfield J.F."/>
        </authorList>
    </citation>
    <scope>NUCLEOTIDE SEQUENCE [LARGE SCALE GENOMIC DNA]</scope>
</reference>
<organism evidence="2 3">
    <name type="scientific">Candidatus Uhrbacteria bacterium GW2011_GWF2_44_350</name>
    <dbReference type="NCBI Taxonomy" id="1619000"/>
    <lineage>
        <taxon>Bacteria</taxon>
        <taxon>Candidatus Uhriibacteriota</taxon>
    </lineage>
</organism>
<feature type="transmembrane region" description="Helical" evidence="1">
    <location>
        <begin position="326"/>
        <end position="349"/>
    </location>
</feature>
<comment type="caution">
    <text evidence="2">The sequence shown here is derived from an EMBL/GenBank/DDBJ whole genome shotgun (WGS) entry which is preliminary data.</text>
</comment>
<evidence type="ECO:0000313" key="3">
    <source>
        <dbReference type="Proteomes" id="UP000034154"/>
    </source>
</evidence>
<name>A0A0G1MIL3_9BACT</name>
<keyword evidence="1" id="KW-0812">Transmembrane</keyword>
<feature type="transmembrane region" description="Helical" evidence="1">
    <location>
        <begin position="91"/>
        <end position="109"/>
    </location>
</feature>
<dbReference type="AlphaFoldDB" id="A0A0G1MIL3"/>
<feature type="transmembrane region" description="Helical" evidence="1">
    <location>
        <begin position="139"/>
        <end position="155"/>
    </location>
</feature>
<feature type="transmembrane region" description="Helical" evidence="1">
    <location>
        <begin position="7"/>
        <end position="24"/>
    </location>
</feature>
<protein>
    <recommendedName>
        <fullName evidence="4">Glycosyltransferase RgtA/B/C/D-like domain-containing protein</fullName>
    </recommendedName>
</protein>
<keyword evidence="1" id="KW-1133">Transmembrane helix</keyword>
<evidence type="ECO:0000313" key="2">
    <source>
        <dbReference type="EMBL" id="KKT71829.1"/>
    </source>
</evidence>
<feature type="transmembrane region" description="Helical" evidence="1">
    <location>
        <begin position="161"/>
        <end position="194"/>
    </location>
</feature>
<dbReference type="Proteomes" id="UP000034154">
    <property type="component" value="Unassembled WGS sequence"/>
</dbReference>
<feature type="transmembrane region" description="Helical" evidence="1">
    <location>
        <begin position="215"/>
        <end position="234"/>
    </location>
</feature>
<feature type="transmembrane region" description="Helical" evidence="1">
    <location>
        <begin position="240"/>
        <end position="264"/>
    </location>
</feature>
<feature type="transmembrane region" description="Helical" evidence="1">
    <location>
        <begin position="115"/>
        <end position="132"/>
    </location>
</feature>
<dbReference type="EMBL" id="LCJB01000007">
    <property type="protein sequence ID" value="KKT71829.1"/>
    <property type="molecule type" value="Genomic_DNA"/>
</dbReference>
<gene>
    <name evidence="2" type="ORF">UW63_C0007G0011</name>
</gene>
<evidence type="ECO:0000256" key="1">
    <source>
        <dbReference type="SAM" id="Phobius"/>
    </source>
</evidence>
<evidence type="ECO:0008006" key="4">
    <source>
        <dbReference type="Google" id="ProtNLM"/>
    </source>
</evidence>
<sequence>MKFKKETILTAAVFLLITVLLIIIEVRPGFPDPDSFYHAKMAATLRDNGFIKIFPWFQWTSLKEVFVNPHILYHVSLIPFVSFFDPLVGMKISAVVFGLVAFVALYLTLKAIKTPYPALFVLTSALSIGFLHRMSLPRAPSLSVALLLLGTWAIYKKKTGILLATAFIFVWFYHGWPILLLSLGAFLVAEILTAHLLEPKSWLRNIFDGFKKQRLNILATFAGLAGGLILNPYFPQNIYFSIFEIFKIGIVNYQSVIAVGTEWFPKTAGEFLESSLPIFLLFLLTVAFFIPGLLTLKNKKPNFTAIFAFLFLAGGYSVLTFKSSRYVEYAVPFLALSAGSLAVYSWSFWQKELWPTIRNWLKDSTFKKSFSFLLILLIIGLLAFNETKSIANSNDGFRVADYEPAVTWIQNNVPEKEIIFHNCWDYSLLLWYLDDQHYYLVGLDPTFMYDFNQEVYKTWWALSMGEDPEVSKIISEFSSRTVVIDKRFKTAEKFISNLENSGLFERVSANEKVEVYEAIDL</sequence>
<accession>A0A0G1MIL3</accession>
<proteinExistence type="predicted"/>
<feature type="transmembrane region" description="Helical" evidence="1">
    <location>
        <begin position="369"/>
        <end position="385"/>
    </location>
</feature>
<feature type="transmembrane region" description="Helical" evidence="1">
    <location>
        <begin position="302"/>
        <end position="319"/>
    </location>
</feature>